<dbReference type="Pfam" id="PF00535">
    <property type="entry name" value="Glycos_transf_2"/>
    <property type="match status" value="1"/>
</dbReference>
<gene>
    <name evidence="2" type="ORF">JEU11_02985</name>
</gene>
<evidence type="ECO:0000259" key="1">
    <source>
        <dbReference type="Pfam" id="PF00535"/>
    </source>
</evidence>
<accession>A0ABS0W9F7</accession>
<protein>
    <submittedName>
        <fullName evidence="2">Glycosyltransferase family 2 protein</fullName>
    </submittedName>
</protein>
<dbReference type="RefSeq" id="WP_198823607.1">
    <property type="nucleotide sequence ID" value="NZ_JAEILT010000003.1"/>
</dbReference>
<comment type="caution">
    <text evidence="2">The sequence shown here is derived from an EMBL/GenBank/DDBJ whole genome shotgun (WGS) entry which is preliminary data.</text>
</comment>
<name>A0ABS0W9F7_9ALTE</name>
<evidence type="ECO:0000313" key="2">
    <source>
        <dbReference type="EMBL" id="MBJ2135406.1"/>
    </source>
</evidence>
<dbReference type="Gene3D" id="3.90.550.10">
    <property type="entry name" value="Spore Coat Polysaccharide Biosynthesis Protein SpsA, Chain A"/>
    <property type="match status" value="1"/>
</dbReference>
<proteinExistence type="predicted"/>
<feature type="domain" description="Glycosyltransferase 2-like" evidence="1">
    <location>
        <begin position="6"/>
        <end position="133"/>
    </location>
</feature>
<dbReference type="Proteomes" id="UP000649232">
    <property type="component" value="Unassembled WGS sequence"/>
</dbReference>
<sequence>MNKTVSIISASFNDEDHILATYESIQAQTFTDWEWIVTDDCSNDKTYELIKRISDNDPRVNISRNPANFGSAVSRNNSISRASGAYLAFIDSDDLWHPEKLERQLAFMGENISFTFTAYDLIDKTGNSLGKTVDLNQSGLFTYEDMLRKKATLGCSTVILRSETFPKLEMPMLRTGQDYATWLGLLRTGEVAYVLPEILTSYRILPGSISRNKVKKAKRQWQIYREVEGLRFFKSLECFLFYAWRAVFRK</sequence>
<dbReference type="PANTHER" id="PTHR22916">
    <property type="entry name" value="GLYCOSYLTRANSFERASE"/>
    <property type="match status" value="1"/>
</dbReference>
<dbReference type="EMBL" id="JAEILT010000003">
    <property type="protein sequence ID" value="MBJ2135406.1"/>
    <property type="molecule type" value="Genomic_DNA"/>
</dbReference>
<reference evidence="2 3" key="1">
    <citation type="submission" date="2020-12" db="EMBL/GenBank/DDBJ databases">
        <title>Draft genome sequences of nine environmental bacterial isolates colonizing plastic.</title>
        <authorList>
            <person name="Borre I."/>
            <person name="Sonnenschein E.C."/>
        </authorList>
    </citation>
    <scope>NUCLEOTIDE SEQUENCE [LARGE SCALE GENOMIC DNA]</scope>
    <source>
        <strain evidence="2 3">IB30</strain>
    </source>
</reference>
<dbReference type="InterPro" id="IPR029044">
    <property type="entry name" value="Nucleotide-diphossugar_trans"/>
</dbReference>
<organism evidence="2 3">
    <name type="scientific">Paraglaciecola chathamensis</name>
    <dbReference type="NCBI Taxonomy" id="368405"/>
    <lineage>
        <taxon>Bacteria</taxon>
        <taxon>Pseudomonadati</taxon>
        <taxon>Pseudomonadota</taxon>
        <taxon>Gammaproteobacteria</taxon>
        <taxon>Alteromonadales</taxon>
        <taxon>Alteromonadaceae</taxon>
        <taxon>Paraglaciecola</taxon>
    </lineage>
</organism>
<evidence type="ECO:0000313" key="3">
    <source>
        <dbReference type="Proteomes" id="UP000649232"/>
    </source>
</evidence>
<dbReference type="PANTHER" id="PTHR22916:SF3">
    <property type="entry name" value="UDP-GLCNAC:BETAGAL BETA-1,3-N-ACETYLGLUCOSAMINYLTRANSFERASE-LIKE PROTEIN 1"/>
    <property type="match status" value="1"/>
</dbReference>
<dbReference type="InterPro" id="IPR001173">
    <property type="entry name" value="Glyco_trans_2-like"/>
</dbReference>
<dbReference type="SUPFAM" id="SSF53448">
    <property type="entry name" value="Nucleotide-diphospho-sugar transferases"/>
    <property type="match status" value="1"/>
</dbReference>